<dbReference type="eggNOG" id="ENOG5033F4X">
    <property type="taxonomic scope" value="Bacteria"/>
</dbReference>
<gene>
    <name evidence="1" type="ORF">BMMGA3_11750</name>
</gene>
<sequence>MENKKDNEVIIHLKQALSHLDEALHASIRLIRDDPASKNTIGFLWEQFLGTFFGRVRTIGKENKINLLNLISFARLKKF</sequence>
<organism evidence="1 2">
    <name type="scientific">Bacillus methanolicus (strain MGA3 / ATCC 53907)</name>
    <dbReference type="NCBI Taxonomy" id="796606"/>
    <lineage>
        <taxon>Bacteria</taxon>
        <taxon>Bacillati</taxon>
        <taxon>Bacillota</taxon>
        <taxon>Bacilli</taxon>
        <taxon>Bacillales</taxon>
        <taxon>Bacillaceae</taxon>
        <taxon>Bacillus</taxon>
    </lineage>
</organism>
<dbReference type="Proteomes" id="UP000027602">
    <property type="component" value="Chromosome"/>
</dbReference>
<protein>
    <submittedName>
        <fullName evidence="1">Uncharacterized protein</fullName>
    </submittedName>
</protein>
<accession>I3EAI4</accession>
<proteinExistence type="predicted"/>
<dbReference type="EMBL" id="CP007739">
    <property type="protein sequence ID" value="AIE60745.1"/>
    <property type="molecule type" value="Genomic_DNA"/>
</dbReference>
<reference evidence="1 2" key="1">
    <citation type="journal article" date="2015" name="BMC Genomics">
        <title>Transcriptome analysis of thermophilic methylotrophic Bacillus methanolicus MGA3 using RNA-sequencing provides detailed insights into its previously uncharted transcriptional landscape.</title>
        <authorList>
            <person name="Irla M."/>
            <person name="Neshat A."/>
            <person name="Brautaset T."/>
            <person name="Ruckert C."/>
            <person name="Kalinowski J."/>
            <person name="Wendisch V.F."/>
        </authorList>
    </citation>
    <scope>NUCLEOTIDE SEQUENCE [LARGE SCALE GENOMIC DNA]</scope>
    <source>
        <strain evidence="2">MGA3 / ATCC 53907</strain>
    </source>
</reference>
<keyword evidence="2" id="KW-1185">Reference proteome</keyword>
<dbReference type="KEGG" id="bmet:BMMGA3_11750"/>
<dbReference type="HOGENOM" id="CLU_197534_1_0_9"/>
<dbReference type="STRING" id="796606.BMMGA3_11750"/>
<dbReference type="RefSeq" id="WP_004435708.1">
    <property type="nucleotide sequence ID" value="NZ_ADWW01000002.1"/>
</dbReference>
<evidence type="ECO:0000313" key="2">
    <source>
        <dbReference type="Proteomes" id="UP000027602"/>
    </source>
</evidence>
<dbReference type="AlphaFoldDB" id="I3EAI4"/>
<name>I3EAI4_BACMM</name>
<evidence type="ECO:0000313" key="1">
    <source>
        <dbReference type="EMBL" id="AIE60745.1"/>
    </source>
</evidence>